<dbReference type="AlphaFoldDB" id="A0A060IA65"/>
<dbReference type="OrthoDB" id="954262at2"/>
<evidence type="ECO:0000313" key="2">
    <source>
        <dbReference type="Proteomes" id="UP000027180"/>
    </source>
</evidence>
<dbReference type="PANTHER" id="PTHR31694:SF26">
    <property type="entry name" value="OS05G0151100 PROTEIN"/>
    <property type="match status" value="1"/>
</dbReference>
<sequence>MHGALHLSRRQSLQGLIVLGAGAALSGIARPSPVLAQDISDEDIFRFALNLEYMEAEYYLRGTTGKGIDAADAGSKPGDVVGGKQVSFETPAIGEFMQEVAENELAHVRFYRKTLGTDAVDRPAIDFDAGFKAVAQAAGLGPDFDPFGNETNFVLGGMLFEDVGVTAYAGAATVLKNKDFLAAAAGILAVEAYHMGMARSTLYRKGEEAWKAANAVSDARDKIDGSDDKDQGIRADGKANIVPSTPDATAFTRTPQEVLRIVYLTDKDGVSKGGFYPEGMNGTLKTT</sequence>
<dbReference type="InterPro" id="IPR052965">
    <property type="entry name" value="Pigment-catalase-like"/>
</dbReference>
<proteinExistence type="predicted"/>
<dbReference type="PROSITE" id="PS51318">
    <property type="entry name" value="TAT"/>
    <property type="match status" value="1"/>
</dbReference>
<dbReference type="RefSeq" id="WP_040141584.1">
    <property type="nucleotide sequence ID" value="NZ_CP006990.1"/>
</dbReference>
<dbReference type="PANTHER" id="PTHR31694">
    <property type="entry name" value="DESICCATION-LIKE PROTEIN"/>
    <property type="match status" value="1"/>
</dbReference>
<evidence type="ECO:0000313" key="1">
    <source>
        <dbReference type="EMBL" id="AIC30662.1"/>
    </source>
</evidence>
<gene>
    <name evidence="1" type="ORF">IE4771_PD00107</name>
</gene>
<dbReference type="EMBL" id="CP006990">
    <property type="protein sequence ID" value="AIC30662.1"/>
    <property type="molecule type" value="Genomic_DNA"/>
</dbReference>
<geneLocation type="plasmid" evidence="1 2">
    <name>pRetIE4771d</name>
</geneLocation>
<organism evidence="1 2">
    <name type="scientific">Rhizobium etli bv. mimosae str. IE4771</name>
    <dbReference type="NCBI Taxonomy" id="1432050"/>
    <lineage>
        <taxon>Bacteria</taxon>
        <taxon>Pseudomonadati</taxon>
        <taxon>Pseudomonadota</taxon>
        <taxon>Alphaproteobacteria</taxon>
        <taxon>Hyphomicrobiales</taxon>
        <taxon>Rhizobiaceae</taxon>
        <taxon>Rhizobium/Agrobacterium group</taxon>
        <taxon>Rhizobium</taxon>
    </lineage>
</organism>
<protein>
    <submittedName>
        <fullName evidence="1">Ferritin-like protein</fullName>
    </submittedName>
</protein>
<dbReference type="HOGENOM" id="CLU_056689_0_0_5"/>
<dbReference type="InterPro" id="IPR006311">
    <property type="entry name" value="TAT_signal"/>
</dbReference>
<dbReference type="Proteomes" id="UP000027180">
    <property type="component" value="Plasmid pRetIE4771d"/>
</dbReference>
<dbReference type="Pfam" id="PF13668">
    <property type="entry name" value="Ferritin_2"/>
    <property type="match status" value="1"/>
</dbReference>
<reference evidence="1 2" key="1">
    <citation type="submission" date="2013-12" db="EMBL/GenBank/DDBJ databases">
        <title>Complete genome sequence of Rhizobium etli bv. mimosae IE4771.</title>
        <authorList>
            <person name="Bustos P."/>
            <person name="Santamaria R.I."/>
            <person name="Lozano L."/>
            <person name="Ormeno-Orrillo E."/>
            <person name="Rogel M.A."/>
            <person name="Romero D."/>
            <person name="Cevallos M.A."/>
            <person name="Martinez-Romero E."/>
            <person name="Gonzalez V."/>
        </authorList>
    </citation>
    <scope>NUCLEOTIDE SEQUENCE [LARGE SCALE GENOMIC DNA]</scope>
    <source>
        <strain evidence="1 2">IE4771</strain>
        <plasmid evidence="2">Plasmid pRetIE4771d</plasmid>
    </source>
</reference>
<name>A0A060IA65_RHIET</name>
<dbReference type="KEGG" id="rei:IE4771_PD00107"/>
<keyword evidence="1" id="KW-0614">Plasmid</keyword>
<accession>A0A060IA65</accession>